<evidence type="ECO:0000313" key="3">
    <source>
        <dbReference type="EMBL" id="KAG6960458.1"/>
    </source>
</evidence>
<name>A0A8T1UHI7_9STRA</name>
<dbReference type="Proteomes" id="UP000688947">
    <property type="component" value="Unassembled WGS sequence"/>
</dbReference>
<feature type="non-terminal residue" evidence="3">
    <location>
        <position position="615"/>
    </location>
</feature>
<dbReference type="InterPro" id="IPR050327">
    <property type="entry name" value="Proton-linked_MCT"/>
</dbReference>
<feature type="transmembrane region" description="Helical" evidence="2">
    <location>
        <begin position="248"/>
        <end position="268"/>
    </location>
</feature>
<keyword evidence="2" id="KW-0812">Transmembrane</keyword>
<dbReference type="AlphaFoldDB" id="A0A8T1UHI7"/>
<dbReference type="CDD" id="cd17353">
    <property type="entry name" value="MFS_OFA_like"/>
    <property type="match status" value="1"/>
</dbReference>
<organism evidence="3 4">
    <name type="scientific">Phytophthora cactorum</name>
    <dbReference type="NCBI Taxonomy" id="29920"/>
    <lineage>
        <taxon>Eukaryota</taxon>
        <taxon>Sar</taxon>
        <taxon>Stramenopiles</taxon>
        <taxon>Oomycota</taxon>
        <taxon>Peronosporomycetes</taxon>
        <taxon>Peronosporales</taxon>
        <taxon>Peronosporaceae</taxon>
        <taxon>Phytophthora</taxon>
    </lineage>
</organism>
<feature type="transmembrane region" description="Helical" evidence="2">
    <location>
        <begin position="122"/>
        <end position="144"/>
    </location>
</feature>
<dbReference type="PANTHER" id="PTHR11360:SF317">
    <property type="entry name" value="MAJOR FACILITATOR SUPERFAMILY (MFS) PROFILE DOMAIN-CONTAINING PROTEIN-RELATED"/>
    <property type="match status" value="1"/>
</dbReference>
<dbReference type="EMBL" id="JAENGZ010000387">
    <property type="protein sequence ID" value="KAG6960458.1"/>
    <property type="molecule type" value="Genomic_DNA"/>
</dbReference>
<dbReference type="PANTHER" id="PTHR11360">
    <property type="entry name" value="MONOCARBOXYLATE TRANSPORTER"/>
    <property type="match status" value="1"/>
</dbReference>
<feature type="transmembrane region" description="Helical" evidence="2">
    <location>
        <begin position="518"/>
        <end position="537"/>
    </location>
</feature>
<feature type="region of interest" description="Disordered" evidence="1">
    <location>
        <begin position="1"/>
        <end position="47"/>
    </location>
</feature>
<feature type="transmembrane region" description="Helical" evidence="2">
    <location>
        <begin position="216"/>
        <end position="236"/>
    </location>
</feature>
<dbReference type="VEuPathDB" id="FungiDB:PC110_g4593"/>
<accession>A0A8T1UHI7</accession>
<feature type="compositionally biased region" description="Polar residues" evidence="1">
    <location>
        <begin position="29"/>
        <end position="47"/>
    </location>
</feature>
<reference evidence="3" key="1">
    <citation type="submission" date="2021-01" db="EMBL/GenBank/DDBJ databases">
        <title>Phytophthora aleatoria, a newly-described species from Pinus radiata is distinct from Phytophthora cactorum isolates based on comparative genomics.</title>
        <authorList>
            <person name="Mcdougal R."/>
            <person name="Panda P."/>
            <person name="Williams N."/>
            <person name="Studholme D.J."/>
        </authorList>
    </citation>
    <scope>NUCLEOTIDE SEQUENCE</scope>
    <source>
        <strain evidence="3">NZFS 3830</strain>
    </source>
</reference>
<feature type="transmembrane region" description="Helical" evidence="2">
    <location>
        <begin position="190"/>
        <end position="210"/>
    </location>
</feature>
<comment type="caution">
    <text evidence="3">The sequence shown here is derived from an EMBL/GenBank/DDBJ whole genome shotgun (WGS) entry which is preliminary data.</text>
</comment>
<proteinExistence type="predicted"/>
<feature type="transmembrane region" description="Helical" evidence="2">
    <location>
        <begin position="457"/>
        <end position="475"/>
    </location>
</feature>
<keyword evidence="2" id="KW-1133">Transmembrane helix</keyword>
<evidence type="ECO:0000313" key="4">
    <source>
        <dbReference type="Proteomes" id="UP000688947"/>
    </source>
</evidence>
<feature type="transmembrane region" description="Helical" evidence="2">
    <location>
        <begin position="481"/>
        <end position="506"/>
    </location>
</feature>
<sequence length="615" mass="67387">SKKNLKPSSLTNAQHHEPSAANSFLPHSAHSSTGSLPRKSSFTPSQGATVTVTMGVEDPATVDPTTPKKTCLRSTKDAVAGHWTVPPKHRTAEQDAAEAWLITCYLGKNRYFSLPYLPFSRWYLFFASFLVQFCIGSLYSWSVFNKPIDLHVYDDNTAGRAVNAFYIAVGVFGTTTAIMGPWIERHGPRAGVMLGTTSFLIGNIIVAIGVHYKAIAAIYIGYGIFCGFGMGLCYISPVSALQKWFPDYRGTAAGFAVGGYGAGSVVWAKVYLPCIDAVGLSSTFILIGCVMAFAMYICAIILRSPHHEFVVSGLNIHGEAVDEADELIHRGEKVSVLSSHEYESITTPTARDVQEIVEPTTATNTLVRKLTLIDAIKTPDFLCMYIMFFANQLYGLIVLSKLSSMCTDIFNKTADQASDIVSVNGVFNCCGRLMFPLMSDIFVRKFNVEHAFARKCLYFYALASQAIILGTIPILMENSNYTAFVAEVFILTASYGGGFGTIPAFLTDMFGAFNIGAMHGLILTAWSIGGVVGGISFNHTYGDQIADGWEIHEAYTYTVRRIFVILIIGFVVLFFVRTNAADRFEPGYHLSIFGRRIVSIKGKQEPKREEPLLDA</sequence>
<gene>
    <name evidence="3" type="ORF">JG687_00008227</name>
</gene>
<feature type="non-terminal residue" evidence="3">
    <location>
        <position position="1"/>
    </location>
</feature>
<feature type="transmembrane region" description="Helical" evidence="2">
    <location>
        <begin position="280"/>
        <end position="302"/>
    </location>
</feature>
<evidence type="ECO:0000256" key="1">
    <source>
        <dbReference type="SAM" id="MobiDB-lite"/>
    </source>
</evidence>
<evidence type="ECO:0008006" key="5">
    <source>
        <dbReference type="Google" id="ProtNLM"/>
    </source>
</evidence>
<protein>
    <recommendedName>
        <fullName evidence="5">Major facilitator superfamily (MFS) profile domain-containing protein</fullName>
    </recommendedName>
</protein>
<feature type="transmembrane region" description="Helical" evidence="2">
    <location>
        <begin position="557"/>
        <end position="576"/>
    </location>
</feature>
<keyword evidence="2" id="KW-0472">Membrane</keyword>
<dbReference type="OrthoDB" id="410267at2759"/>
<dbReference type="GO" id="GO:0022857">
    <property type="term" value="F:transmembrane transporter activity"/>
    <property type="evidence" value="ECO:0007669"/>
    <property type="project" value="InterPro"/>
</dbReference>
<feature type="compositionally biased region" description="Polar residues" evidence="1">
    <location>
        <begin position="1"/>
        <end position="13"/>
    </location>
</feature>
<evidence type="ECO:0000256" key="2">
    <source>
        <dbReference type="SAM" id="Phobius"/>
    </source>
</evidence>
<feature type="transmembrane region" description="Helical" evidence="2">
    <location>
        <begin position="164"/>
        <end position="183"/>
    </location>
</feature>
<dbReference type="Pfam" id="PF07690">
    <property type="entry name" value="MFS_1"/>
    <property type="match status" value="1"/>
</dbReference>
<dbReference type="InterPro" id="IPR011701">
    <property type="entry name" value="MFS"/>
</dbReference>